<evidence type="ECO:0000259" key="2">
    <source>
        <dbReference type="Pfam" id="PF01479"/>
    </source>
</evidence>
<dbReference type="GO" id="GO:0003723">
    <property type="term" value="F:RNA binding"/>
    <property type="evidence" value="ECO:0007669"/>
    <property type="project" value="UniProtKB-KW"/>
</dbReference>
<proteinExistence type="predicted"/>
<evidence type="ECO:0000313" key="3">
    <source>
        <dbReference type="EMBL" id="NVN12909.1"/>
    </source>
</evidence>
<name>A0A7Y7M8D1_9PROT</name>
<keyword evidence="1" id="KW-0694">RNA-binding</keyword>
<dbReference type="PROSITE" id="PS50889">
    <property type="entry name" value="S4"/>
    <property type="match status" value="1"/>
</dbReference>
<reference evidence="3 4" key="1">
    <citation type="submission" date="2020-06" db="EMBL/GenBank/DDBJ databases">
        <title>Description of novel acetic acid bacteria.</title>
        <authorList>
            <person name="Sombolestani A."/>
        </authorList>
    </citation>
    <scope>NUCLEOTIDE SEQUENCE [LARGE SCALE GENOMIC DNA]</scope>
    <source>
        <strain evidence="3 4">LMG 31431</strain>
    </source>
</reference>
<accession>A0A7Y7M8D1</accession>
<protein>
    <submittedName>
        <fullName evidence="3">RluA family pseudouridine synthase</fullName>
    </submittedName>
</protein>
<dbReference type="Pfam" id="PF01479">
    <property type="entry name" value="S4"/>
    <property type="match status" value="1"/>
</dbReference>
<dbReference type="EMBL" id="JABXXP010000640">
    <property type="protein sequence ID" value="NVN12909.1"/>
    <property type="molecule type" value="Genomic_DNA"/>
</dbReference>
<feature type="domain" description="RNA-binding S4" evidence="2">
    <location>
        <begin position="16"/>
        <end position="60"/>
    </location>
</feature>
<sequence>MSVVTLTVSEDEADIRLDRWFRRHYPHLTQGALQKLCRTGQVRVDGRRAETSTRLAPGQAVRVP</sequence>
<dbReference type="Gene3D" id="3.10.290.10">
    <property type="entry name" value="RNA-binding S4 domain"/>
    <property type="match status" value="1"/>
</dbReference>
<dbReference type="RefSeq" id="WP_281362846.1">
    <property type="nucleotide sequence ID" value="NZ_JABXXP010000640.1"/>
</dbReference>
<organism evidence="3 4">
    <name type="scientific">Nguyenibacter vanlangensis</name>
    <dbReference type="NCBI Taxonomy" id="1216886"/>
    <lineage>
        <taxon>Bacteria</taxon>
        <taxon>Pseudomonadati</taxon>
        <taxon>Pseudomonadota</taxon>
        <taxon>Alphaproteobacteria</taxon>
        <taxon>Acetobacterales</taxon>
        <taxon>Acetobacteraceae</taxon>
        <taxon>Nguyenibacter</taxon>
    </lineage>
</organism>
<dbReference type="SUPFAM" id="SSF55174">
    <property type="entry name" value="Alpha-L RNA-binding motif"/>
    <property type="match status" value="1"/>
</dbReference>
<dbReference type="InterPro" id="IPR002942">
    <property type="entry name" value="S4_RNA-bd"/>
</dbReference>
<comment type="caution">
    <text evidence="3">The sequence shown here is derived from an EMBL/GenBank/DDBJ whole genome shotgun (WGS) entry which is preliminary data.</text>
</comment>
<feature type="non-terminal residue" evidence="3">
    <location>
        <position position="64"/>
    </location>
</feature>
<dbReference type="AlphaFoldDB" id="A0A7Y7M8D1"/>
<dbReference type="CDD" id="cd00165">
    <property type="entry name" value="S4"/>
    <property type="match status" value="1"/>
</dbReference>
<evidence type="ECO:0000313" key="4">
    <source>
        <dbReference type="Proteomes" id="UP000534870"/>
    </source>
</evidence>
<evidence type="ECO:0000256" key="1">
    <source>
        <dbReference type="PROSITE-ProRule" id="PRU00182"/>
    </source>
</evidence>
<dbReference type="Proteomes" id="UP000534870">
    <property type="component" value="Unassembled WGS sequence"/>
</dbReference>
<gene>
    <name evidence="3" type="ORF">HUK84_17540</name>
</gene>
<dbReference type="InterPro" id="IPR036986">
    <property type="entry name" value="S4_RNA-bd_sf"/>
</dbReference>